<dbReference type="InterPro" id="IPR018511">
    <property type="entry name" value="Hemolysin-typ_Ca-bd_CS"/>
</dbReference>
<dbReference type="EMBL" id="CP124535">
    <property type="protein sequence ID" value="WGV15978.1"/>
    <property type="molecule type" value="Genomic_DNA"/>
</dbReference>
<dbReference type="Pfam" id="PF17803">
    <property type="entry name" value="Cadherin_4"/>
    <property type="match status" value="1"/>
</dbReference>
<dbReference type="InterPro" id="IPR011049">
    <property type="entry name" value="Serralysin-like_metalloprot_C"/>
</dbReference>
<keyword evidence="7" id="KW-1185">Reference proteome</keyword>
<dbReference type="PRINTS" id="PR00313">
    <property type="entry name" value="CABNDNGRPT"/>
</dbReference>
<dbReference type="PROSITE" id="PS50292">
    <property type="entry name" value="PEROXIDASE_3"/>
    <property type="match status" value="1"/>
</dbReference>
<evidence type="ECO:0000256" key="4">
    <source>
        <dbReference type="SAM" id="MobiDB-lite"/>
    </source>
</evidence>
<dbReference type="InterPro" id="IPR040853">
    <property type="entry name" value="RapA2_cadherin-like"/>
</dbReference>
<evidence type="ECO:0000256" key="2">
    <source>
        <dbReference type="ARBA" id="ARBA00022525"/>
    </source>
</evidence>
<dbReference type="InterPro" id="IPR037120">
    <property type="entry name" value="Haem_peroxidase_sf_animal"/>
</dbReference>
<dbReference type="InterPro" id="IPR001343">
    <property type="entry name" value="Hemolysn_Ca-bd"/>
</dbReference>
<dbReference type="PROSITE" id="PS00330">
    <property type="entry name" value="HEMOLYSIN_CALCIUM"/>
    <property type="match status" value="5"/>
</dbReference>
<dbReference type="SUPFAM" id="SSF48113">
    <property type="entry name" value="Heme-dependent peroxidases"/>
    <property type="match status" value="1"/>
</dbReference>
<evidence type="ECO:0000313" key="6">
    <source>
        <dbReference type="EMBL" id="WGV15978.1"/>
    </source>
</evidence>
<proteinExistence type="predicted"/>
<dbReference type="PANTHER" id="PTHR11475:SF4">
    <property type="entry name" value="CHORION PEROXIDASE"/>
    <property type="match status" value="1"/>
</dbReference>
<dbReference type="Gene3D" id="1.10.640.10">
    <property type="entry name" value="Haem peroxidase domain superfamily, animal type"/>
    <property type="match status" value="1"/>
</dbReference>
<dbReference type="GO" id="GO:0004601">
    <property type="term" value="F:peroxidase activity"/>
    <property type="evidence" value="ECO:0007669"/>
    <property type="project" value="UniProtKB-KW"/>
</dbReference>
<dbReference type="Pfam" id="PF00353">
    <property type="entry name" value="HemolysinCabind"/>
    <property type="match status" value="9"/>
</dbReference>
<dbReference type="SUPFAM" id="SSF51120">
    <property type="entry name" value="beta-Roll"/>
    <property type="match status" value="6"/>
</dbReference>
<sequence>MSLKPFVLNQTDLEFILAQLDFIPLFDANGDAIINWDGTGAVYNAAGVAIWDPAGAGSYAYDGVTLTSANVVDVLGHSFPTSTTLVGLREQAGFHNNLNAGEPTQEWGVSGATFIRLVPADFWNYVSGVDYTPGTTVTDATPRIISRTITTGGVVLLQDANGQIVYWSAERYQTDSAYAATIDGWNADPANADFLIDTAHQIDGAAIVVDRGLVGEIGQIDFQNPGNGEVFVASQNPGVAPTNGWFALFGQFFDHGLDFIDKSSAYGKVIIPLSVDDPLYRAPGTNGPADPGNTKITVSRAVIEGTDANGDPTYVNHTSPYIDQNQTYGSTEEIANILREWVIDPLTGEWVPGMNLLDGHSLADAWTDGWGNVTHATLPTLAELNEHLIATGRDALTWEDVTNLRSRDASGHVIAGNTGHPLLLDMNPKFDTAHFSVAVQEALAATFVKLAVDGRSMVVTSADDPDGHAILPGADGSYSTMDLSALINFASFQPMQSNADPMGALASQLLFDSVSAHYVAGDGRVNENFGLTAVHHVFHSEHNYQVENLLRALAKQDAALAADGDLSHATLHGFQIDTGETDAAGNFVYADGSIAWDQDKVFLGTKLIVEMEYQHTAADQFAPTITPDIPEYVGYNSGVNASISLEFGQVAYRFGHSTLRETVDTIDPSGSITGKIVSYALQLAFLNPEAYAEVGPGAIALGMTHQQAGDVDEFMTPALNQGLLGMPLDLAAINIARGRDVGIPTLNAMRTALGVQAYDSWASFAEGMGHKESLPAFIAAYAFGGDMAKAQELVDLANGTIASGSGPMGWTIGNAIAFMNNAFTAADTAISELVDAAAAVDFIDAWIGGLAEVHVTGGLLGETFNILFVDQIVRLKDGDRLYYLYRLVNQNFGDEIAGEQFKDIVERNTGTQHLNGNIFAYADQYYDFGRDADSVVTGVQDDIPNHAYGATLAANPDAGILSRGGAEASNGAVLDYIAPQIMAYSRENISIDGRTVTYSQAPALAGKYILDQRAEHDPGQTNIEGLPVTGAGSHEVMVGSAGNDVLYLEAGDDTAYGEEGDDLIIGGNGIDRLHGGAGNDTLIGGDMGDLIDGGDGDDVLVGGSSGTAAAGLNQLIGGQGDDVIYAGQGIDKISGGGGDDVIYGEGDTDAFTHGGDGCDYIDGGQSGDLLYGDNGDDVLVGGDDQDFLQGGMGDDIIRPGNPSQALAGFGPDEVIGGDGIIDTGFDLIDFSDYLSGSPAIVADMNTQNNPQAAIDKTTPFPAWFQMEGVIGSQKGDQVIGDANDNWLIGGSGDDLLQGGAGFDLLIGDAVRLDQLIGTYSGTYTMVDDISGATHRNTGILQDNGLLARADLGTTDFAKHFTEMLSSRMFKDYVLGNDGGASGGNDAAVYTGNRADYVIERVTLGAGDPALGAVWKVTGIGAAEADGADLLVGVERLVFADQELSLLGNAPVLQLHGFDALNFADTFSNGYNGSTGADAWAGAWSEANDGSGSSGNGGIQVSSRALQFGSSNDNRNVTTGATITRGVAGTDFADGATLRFTVSKSGSGSLEADDAVRVWFANDGVNFTEVDLIDRADASGVHEVALTGPFGANAALRFEKVGLNDRSEYIRIDDVALDMTGPAAVPTQDIAVSFTEGDNPIGIADLPSITDDGVTLQSGRVTLTNAKAGDTLRFGPLPAGITGVLDTATAGVITLLLSGGASLAAYEAAIQSVRFANSSDTPDVTDRIIETVVSDGFAESAPAVTTVAVTAVNDAPQAAGDAIITRVNGTFAVPDWVLMLNDSDVDGPQPLAITSVGNDDRATVSHAGQSVSITYTQTTRSGSFDYTVSDGLTTDSARVTINRDATGDLTGGSGAEILVGGDGAETIVGGRGNDVILAGGGDDLIRWSASNFSNSTDGFDVIDGGTEGTAGDTFEVNGNNSAESFEIVAVASYAGAVTPGTEIVILRNGSKIAELRDIEEIIVNTNGGGFGGADNDTVAIVGDFTGTSLFFNTITVNGSAGDDTVDISQLSSAHRIVFRTAGGNDHVVGALRAQDVVELPAGSDPAAFEASDNGDGTVTMSDGQRSVTFTGLMDALPELVCQTGTGEGGNGATDGGADLGNGGGSSEAEDAPSHDGLVLMPGDSASVQMGDAGDDVIVGGEEGDALLGKGGSDIILGNGGNDVAVGGSGGDVIEGGAGRDVLLGGEGDDLFVAQADDGADMIFGGAGSDTIDLSALTGGAVVDLGAYTPIGTVRVGGVTDHLVGIENATGGMGNDVIKASLSINVLTGGDGDDVFVFVSAGTADGDVITDFRPGDKIDLSGIDAMVGMNGNQAFTLADQGTTAAGSLVIREVATVDGVDTIIDGFTDDDDDADFSITLHGAHDLSGAFSF</sequence>
<evidence type="ECO:0000259" key="5">
    <source>
        <dbReference type="Pfam" id="PF17803"/>
    </source>
</evidence>
<feature type="compositionally biased region" description="Gly residues" evidence="4">
    <location>
        <begin position="2084"/>
        <end position="2104"/>
    </location>
</feature>
<dbReference type="InterPro" id="IPR010255">
    <property type="entry name" value="Haem_peroxidase_sf"/>
</dbReference>
<comment type="subcellular location">
    <subcellularLocation>
        <location evidence="1">Secreted</location>
    </subcellularLocation>
</comment>
<accession>A0ABY8Q5P7</accession>
<gene>
    <name evidence="6" type="ORF">QF092_17260</name>
</gene>
<dbReference type="Proteomes" id="UP001230978">
    <property type="component" value="Chromosome"/>
</dbReference>
<name>A0ABY8Q5P7_9RHOB</name>
<dbReference type="RefSeq" id="WP_281465870.1">
    <property type="nucleotide sequence ID" value="NZ_CP124535.1"/>
</dbReference>
<feature type="region of interest" description="Disordered" evidence="4">
    <location>
        <begin position="2081"/>
        <end position="2114"/>
    </location>
</feature>
<protein>
    <submittedName>
        <fullName evidence="6">Peroxidase family protein</fullName>
    </submittedName>
</protein>
<keyword evidence="3" id="KW-0325">Glycoprotein</keyword>
<evidence type="ECO:0000256" key="1">
    <source>
        <dbReference type="ARBA" id="ARBA00004613"/>
    </source>
</evidence>
<dbReference type="PANTHER" id="PTHR11475">
    <property type="entry name" value="OXIDASE/PEROXIDASE"/>
    <property type="match status" value="1"/>
</dbReference>
<keyword evidence="2" id="KW-0964">Secreted</keyword>
<keyword evidence="6" id="KW-0560">Oxidoreductase</keyword>
<feature type="domain" description="RapA2 cadherin-like" evidence="5">
    <location>
        <begin position="1743"/>
        <end position="1814"/>
    </location>
</feature>
<dbReference type="Pfam" id="PF03098">
    <property type="entry name" value="An_peroxidase"/>
    <property type="match status" value="2"/>
</dbReference>
<evidence type="ECO:0000313" key="7">
    <source>
        <dbReference type="Proteomes" id="UP001230978"/>
    </source>
</evidence>
<dbReference type="InterPro" id="IPR019791">
    <property type="entry name" value="Haem_peroxidase_animal"/>
</dbReference>
<reference evidence="6 7" key="1">
    <citation type="submission" date="2023-04" db="EMBL/GenBank/DDBJ databases">
        <title>YMD61, complete Genome.</title>
        <authorList>
            <person name="Zhang J."/>
        </authorList>
    </citation>
    <scope>NUCLEOTIDE SEQUENCE [LARGE SCALE GENOMIC DNA]</scope>
    <source>
        <strain evidence="6 7">YMD61</strain>
    </source>
</reference>
<dbReference type="Gene3D" id="2.150.10.10">
    <property type="entry name" value="Serralysin-like metalloprotease, C-terminal"/>
    <property type="match status" value="7"/>
</dbReference>
<keyword evidence="6" id="KW-0575">Peroxidase</keyword>
<organism evidence="6 7">
    <name type="scientific">Fuscovulum ytuae</name>
    <dbReference type="NCBI Taxonomy" id="3042299"/>
    <lineage>
        <taxon>Bacteria</taxon>
        <taxon>Pseudomonadati</taxon>
        <taxon>Pseudomonadota</taxon>
        <taxon>Alphaproteobacteria</taxon>
        <taxon>Rhodobacterales</taxon>
        <taxon>Paracoccaceae</taxon>
        <taxon>Fuscovulum</taxon>
    </lineage>
</organism>
<evidence type="ECO:0000256" key="3">
    <source>
        <dbReference type="ARBA" id="ARBA00023180"/>
    </source>
</evidence>